<comment type="pathway">
    <text evidence="10">Cell wall biogenesis; peptidoglycan biosynthesis.</text>
</comment>
<evidence type="ECO:0000256" key="4">
    <source>
        <dbReference type="ARBA" id="ARBA00022679"/>
    </source>
</evidence>
<dbReference type="SUPFAM" id="SSF53756">
    <property type="entry name" value="UDP-Glycosyltransferase/glycogen phosphorylase"/>
    <property type="match status" value="1"/>
</dbReference>
<evidence type="ECO:0000256" key="6">
    <source>
        <dbReference type="ARBA" id="ARBA00022984"/>
    </source>
</evidence>
<dbReference type="GO" id="GO:0051301">
    <property type="term" value="P:cell division"/>
    <property type="evidence" value="ECO:0007669"/>
    <property type="project" value="UniProtKB-KW"/>
</dbReference>
<dbReference type="HAMAP" id="MF_00033">
    <property type="entry name" value="MurG"/>
    <property type="match status" value="1"/>
</dbReference>
<evidence type="ECO:0000256" key="8">
    <source>
        <dbReference type="ARBA" id="ARBA00023306"/>
    </source>
</evidence>
<evidence type="ECO:0000256" key="9">
    <source>
        <dbReference type="ARBA" id="ARBA00023316"/>
    </source>
</evidence>
<keyword evidence="14" id="KW-1185">Reference proteome</keyword>
<dbReference type="GO" id="GO:0008360">
    <property type="term" value="P:regulation of cell shape"/>
    <property type="evidence" value="ECO:0007669"/>
    <property type="project" value="UniProtKB-KW"/>
</dbReference>
<dbReference type="Gene3D" id="3.40.50.2000">
    <property type="entry name" value="Glycogen Phosphorylase B"/>
    <property type="match status" value="2"/>
</dbReference>
<dbReference type="AlphaFoldDB" id="A0A840V1A4"/>
<feature type="binding site" evidence="10">
    <location>
        <position position="299"/>
    </location>
    <ligand>
        <name>UDP-N-acetyl-alpha-D-glucosamine</name>
        <dbReference type="ChEBI" id="CHEBI:57705"/>
    </ligand>
</feature>
<dbReference type="GO" id="GO:0009252">
    <property type="term" value="P:peptidoglycan biosynthetic process"/>
    <property type="evidence" value="ECO:0007669"/>
    <property type="project" value="UniProtKB-UniRule"/>
</dbReference>
<keyword evidence="5 10" id="KW-0133">Cell shape</keyword>
<comment type="function">
    <text evidence="10">Cell wall formation. Catalyzes the transfer of a GlcNAc subunit on undecaprenyl-pyrophosphoryl-MurNAc-pentapeptide (lipid intermediate I) to form undecaprenyl-pyrophosphoryl-MurNAc-(pentapeptide)GlcNAc (lipid intermediate II).</text>
</comment>
<comment type="similarity">
    <text evidence="10">Belongs to the glycosyltransferase 28 family. MurG subfamily.</text>
</comment>
<evidence type="ECO:0000313" key="14">
    <source>
        <dbReference type="Proteomes" id="UP000539642"/>
    </source>
</evidence>
<feature type="binding site" evidence="10">
    <location>
        <begin position="16"/>
        <end position="18"/>
    </location>
    <ligand>
        <name>UDP-N-acetyl-alpha-D-glucosamine</name>
        <dbReference type="ChEBI" id="CHEBI:57705"/>
    </ligand>
</feature>
<feature type="binding site" evidence="10">
    <location>
        <position position="171"/>
    </location>
    <ligand>
        <name>UDP-N-acetyl-alpha-D-glucosamine</name>
        <dbReference type="ChEBI" id="CHEBI:57705"/>
    </ligand>
</feature>
<dbReference type="RefSeq" id="WP_183349517.1">
    <property type="nucleotide sequence ID" value="NZ_JACHEO010000005.1"/>
</dbReference>
<keyword evidence="6 10" id="KW-0573">Peptidoglycan synthesis</keyword>
<dbReference type="UniPathway" id="UPA00219"/>
<dbReference type="NCBIfam" id="TIGR01133">
    <property type="entry name" value="murG"/>
    <property type="match status" value="1"/>
</dbReference>
<dbReference type="InterPro" id="IPR006009">
    <property type="entry name" value="GlcNAc_MurG"/>
</dbReference>
<accession>A0A840V1A4</accession>
<evidence type="ECO:0000256" key="5">
    <source>
        <dbReference type="ARBA" id="ARBA00022960"/>
    </source>
</evidence>
<evidence type="ECO:0000256" key="7">
    <source>
        <dbReference type="ARBA" id="ARBA00023136"/>
    </source>
</evidence>
<evidence type="ECO:0000256" key="1">
    <source>
        <dbReference type="ARBA" id="ARBA00022475"/>
    </source>
</evidence>
<keyword evidence="3 10" id="KW-0328">Glycosyltransferase</keyword>
<evidence type="ECO:0000259" key="12">
    <source>
        <dbReference type="Pfam" id="PF04101"/>
    </source>
</evidence>
<dbReference type="CDD" id="cd03785">
    <property type="entry name" value="GT28_MurG"/>
    <property type="match status" value="1"/>
</dbReference>
<dbReference type="InterPro" id="IPR007235">
    <property type="entry name" value="Glyco_trans_28_C"/>
</dbReference>
<dbReference type="PANTHER" id="PTHR21015">
    <property type="entry name" value="UDP-N-ACETYLGLUCOSAMINE--N-ACETYLMURAMYL-(PENTAPEPTIDE) PYROPHOSPHORYL-UNDECAPRENOL N-ACETYLGLUCOSAMINE TRANSFERASE 1"/>
    <property type="match status" value="1"/>
</dbReference>
<keyword evidence="8 10" id="KW-0131">Cell cycle</keyword>
<keyword evidence="4 10" id="KW-0808">Transferase</keyword>
<comment type="caution">
    <text evidence="10">Lacks conserved residue(s) required for the propagation of feature annotation.</text>
</comment>
<protein>
    <recommendedName>
        <fullName evidence="10">UDP-N-acetylglucosamine--N-acetylmuramyl-(pentapeptide) pyrophosphoryl-undecaprenol N-acetylglucosamine transferase</fullName>
        <ecNumber evidence="10">2.4.1.227</ecNumber>
    </recommendedName>
    <alternativeName>
        <fullName evidence="10">Undecaprenyl-PP-MurNAc-pentapeptide-UDPGlcNAc GlcNAc transferase</fullName>
    </alternativeName>
</protein>
<evidence type="ECO:0000313" key="13">
    <source>
        <dbReference type="EMBL" id="MBB5347610.1"/>
    </source>
</evidence>
<dbReference type="GO" id="GO:0050511">
    <property type="term" value="F:undecaprenyldiphospho-muramoylpentapeptide beta-N-acetylglucosaminyltransferase activity"/>
    <property type="evidence" value="ECO:0007669"/>
    <property type="project" value="UniProtKB-UniRule"/>
</dbReference>
<evidence type="ECO:0000256" key="2">
    <source>
        <dbReference type="ARBA" id="ARBA00022618"/>
    </source>
</evidence>
<dbReference type="GO" id="GO:0071555">
    <property type="term" value="P:cell wall organization"/>
    <property type="evidence" value="ECO:0007669"/>
    <property type="project" value="UniProtKB-KW"/>
</dbReference>
<name>A0A840V1A4_9BACT</name>
<reference evidence="13 14" key="1">
    <citation type="submission" date="2020-08" db="EMBL/GenBank/DDBJ databases">
        <title>Genomic Encyclopedia of Type Strains, Phase IV (KMG-IV): sequencing the most valuable type-strain genomes for metagenomic binning, comparative biology and taxonomic classification.</title>
        <authorList>
            <person name="Goeker M."/>
        </authorList>
    </citation>
    <scope>NUCLEOTIDE SEQUENCE [LARGE SCALE GENOMIC DNA]</scope>
    <source>
        <strain evidence="13 14">DSM 28570</strain>
    </source>
</reference>
<evidence type="ECO:0000256" key="3">
    <source>
        <dbReference type="ARBA" id="ARBA00022676"/>
    </source>
</evidence>
<dbReference type="GO" id="GO:0005886">
    <property type="term" value="C:plasma membrane"/>
    <property type="evidence" value="ECO:0007669"/>
    <property type="project" value="UniProtKB-SubCell"/>
</dbReference>
<keyword evidence="1 10" id="KW-1003">Cell membrane</keyword>
<evidence type="ECO:0000256" key="10">
    <source>
        <dbReference type="HAMAP-Rule" id="MF_00033"/>
    </source>
</evidence>
<dbReference type="Proteomes" id="UP000539642">
    <property type="component" value="Unassembled WGS sequence"/>
</dbReference>
<dbReference type="Pfam" id="PF03033">
    <property type="entry name" value="Glyco_transf_28"/>
    <property type="match status" value="1"/>
</dbReference>
<sequence length="375" mass="39053">MSGRRPIHLMLTGGGTGGHLFPAIAAAEAFCAEYPGTQVLFVGTKRKMDAVSLGNHGFTGCSVDCYGLKGKNPIELVRALLVLPLSFLQAIGHIRRFRPDVVLGVGGYVTGPVVAAARALGIPTVIHEQNSVPGLANRKLAAIVDRICLSLPDSDGFFPGRKCVLTGNPVRQGIADLAGNLRSESATGLTVAVLGGSQGAHALNMLVRDAFCGAAGSSRLHGIRLIHQTGEKDEAEITASYRQAGVPAEVAAFFRDMTSVYGRADLVVSRAGATTLSELAVLGLPAILVPYPYAADNHQEKNAGYYVAKGGALMFREKDLTVALLAEQIGQVAGDQGLREKMGAAMRQAAMPEAAQAIVAVCRQLIGGKMAGSGL</sequence>
<gene>
    <name evidence="10" type="primary">murG</name>
    <name evidence="13" type="ORF">HNQ81_001331</name>
</gene>
<dbReference type="PANTHER" id="PTHR21015:SF22">
    <property type="entry name" value="GLYCOSYLTRANSFERASE"/>
    <property type="match status" value="1"/>
</dbReference>
<dbReference type="EC" id="2.4.1.227" evidence="10"/>
<dbReference type="GO" id="GO:0005975">
    <property type="term" value="P:carbohydrate metabolic process"/>
    <property type="evidence" value="ECO:0007669"/>
    <property type="project" value="InterPro"/>
</dbReference>
<dbReference type="EMBL" id="JACHEO010000005">
    <property type="protein sequence ID" value="MBB5347610.1"/>
    <property type="molecule type" value="Genomic_DNA"/>
</dbReference>
<keyword evidence="2 10" id="KW-0132">Cell division</keyword>
<feature type="binding site" evidence="10">
    <location>
        <position position="130"/>
    </location>
    <ligand>
        <name>UDP-N-acetyl-alpha-D-glucosamine</name>
        <dbReference type="ChEBI" id="CHEBI:57705"/>
    </ligand>
</feature>
<feature type="binding site" evidence="10">
    <location>
        <position position="197"/>
    </location>
    <ligand>
        <name>UDP-N-acetyl-alpha-D-glucosamine</name>
        <dbReference type="ChEBI" id="CHEBI:57705"/>
    </ligand>
</feature>
<dbReference type="InterPro" id="IPR004276">
    <property type="entry name" value="GlycoTrans_28_N"/>
</dbReference>
<organism evidence="13 14">
    <name type="scientific">Desulfoprunum benzoelyticum</name>
    <dbReference type="NCBI Taxonomy" id="1506996"/>
    <lineage>
        <taxon>Bacteria</taxon>
        <taxon>Pseudomonadati</taxon>
        <taxon>Thermodesulfobacteriota</taxon>
        <taxon>Desulfobulbia</taxon>
        <taxon>Desulfobulbales</taxon>
        <taxon>Desulfobulbaceae</taxon>
        <taxon>Desulfoprunum</taxon>
    </lineage>
</organism>
<comment type="caution">
    <text evidence="13">The sequence shown here is derived from an EMBL/GenBank/DDBJ whole genome shotgun (WGS) entry which is preliminary data.</text>
</comment>
<feature type="domain" description="Glycosyl transferase family 28 C-terminal" evidence="12">
    <location>
        <begin position="190"/>
        <end position="356"/>
    </location>
</feature>
<comment type="subcellular location">
    <subcellularLocation>
        <location evidence="10">Cell membrane</location>
        <topology evidence="10">Peripheral membrane protein</topology>
        <orientation evidence="10">Cytoplasmic side</orientation>
    </subcellularLocation>
</comment>
<proteinExistence type="inferred from homology"/>
<keyword evidence="9 10" id="KW-0961">Cell wall biogenesis/degradation</keyword>
<evidence type="ECO:0000259" key="11">
    <source>
        <dbReference type="Pfam" id="PF03033"/>
    </source>
</evidence>
<keyword evidence="7 10" id="KW-0472">Membrane</keyword>
<feature type="domain" description="Glycosyltransferase family 28 N-terminal" evidence="11">
    <location>
        <begin position="10"/>
        <end position="147"/>
    </location>
</feature>
<comment type="catalytic activity">
    <reaction evidence="10">
        <text>di-trans,octa-cis-undecaprenyl diphospho-N-acetyl-alpha-D-muramoyl-L-alanyl-D-glutamyl-meso-2,6-diaminopimeloyl-D-alanyl-D-alanine + UDP-N-acetyl-alpha-D-glucosamine = di-trans,octa-cis-undecaprenyl diphospho-[N-acetyl-alpha-D-glucosaminyl-(1-&gt;4)]-N-acetyl-alpha-D-muramoyl-L-alanyl-D-glutamyl-meso-2,6-diaminopimeloyl-D-alanyl-D-alanine + UDP + H(+)</text>
        <dbReference type="Rhea" id="RHEA:31227"/>
        <dbReference type="ChEBI" id="CHEBI:15378"/>
        <dbReference type="ChEBI" id="CHEBI:57705"/>
        <dbReference type="ChEBI" id="CHEBI:58223"/>
        <dbReference type="ChEBI" id="CHEBI:61387"/>
        <dbReference type="ChEBI" id="CHEBI:61388"/>
        <dbReference type="EC" id="2.4.1.227"/>
    </reaction>
</comment>
<dbReference type="Pfam" id="PF04101">
    <property type="entry name" value="Glyco_tran_28_C"/>
    <property type="match status" value="1"/>
</dbReference>